<evidence type="ECO:0000256" key="1">
    <source>
        <dbReference type="SAM" id="Phobius"/>
    </source>
</evidence>
<sequence length="204" mass="23385">MTSRLDQIETKKNIAGPQYVYQRKKGLFWILHSIVWPGGGIKNWQSLLVLMVLWVMLLICVVTFPLGTIGLYLFWVQGEACKMRAHLEKQARQFLDKMGLKHSGLVGDNGTSCYMDLESRKGILFTPDAIRVYDFKDIYGCSFEGNEVVFSMNDLENPVFRMQMNSQNEAKEFFTRCEIMFRQTDWGTSTSDGARNVQKPQTAG</sequence>
<feature type="transmembrane region" description="Helical" evidence="1">
    <location>
        <begin position="47"/>
        <end position="75"/>
    </location>
</feature>
<proteinExistence type="predicted"/>
<protein>
    <recommendedName>
        <fullName evidence="4">YcxB-like protein domain-containing protein</fullName>
    </recommendedName>
</protein>
<accession>A0ABZ2XKZ7</accession>
<dbReference type="RefSeq" id="WP_341744650.1">
    <property type="nucleotide sequence ID" value="NZ_CP151407.1"/>
</dbReference>
<reference evidence="2 3" key="1">
    <citation type="submission" date="2024-04" db="EMBL/GenBank/DDBJ databases">
        <title>Dissimilatory iodate-reducing microorganisms contribute to the enrichment of iodine in groundwater.</title>
        <authorList>
            <person name="Jiang Z."/>
        </authorList>
    </citation>
    <scope>NUCLEOTIDE SEQUENCE [LARGE SCALE GENOMIC DNA]</scope>
    <source>
        <strain evidence="2 3">NCP973</strain>
        <plasmid evidence="2 3">unnamed1</plasmid>
    </source>
</reference>
<keyword evidence="1" id="KW-1133">Transmembrane helix</keyword>
<keyword evidence="3" id="KW-1185">Reference proteome</keyword>
<dbReference type="EMBL" id="CP151407">
    <property type="protein sequence ID" value="WZJ23311.1"/>
    <property type="molecule type" value="Genomic_DNA"/>
</dbReference>
<keyword evidence="1" id="KW-0812">Transmembrane</keyword>
<name>A0ABZ2XKZ7_9RHOO</name>
<gene>
    <name evidence="2" type="ORF">AADV58_18040</name>
</gene>
<dbReference type="Proteomes" id="UP001479520">
    <property type="component" value="Plasmid unnamed1"/>
</dbReference>
<organism evidence="2 3">
    <name type="scientific">Azonexus hydrophilus</name>
    <dbReference type="NCBI Taxonomy" id="418702"/>
    <lineage>
        <taxon>Bacteria</taxon>
        <taxon>Pseudomonadati</taxon>
        <taxon>Pseudomonadota</taxon>
        <taxon>Betaproteobacteria</taxon>
        <taxon>Rhodocyclales</taxon>
        <taxon>Azonexaceae</taxon>
        <taxon>Azonexus</taxon>
    </lineage>
</organism>
<evidence type="ECO:0000313" key="2">
    <source>
        <dbReference type="EMBL" id="WZJ23311.1"/>
    </source>
</evidence>
<keyword evidence="2" id="KW-0614">Plasmid</keyword>
<keyword evidence="1" id="KW-0472">Membrane</keyword>
<evidence type="ECO:0008006" key="4">
    <source>
        <dbReference type="Google" id="ProtNLM"/>
    </source>
</evidence>
<geneLocation type="plasmid" evidence="2 3">
    <name>unnamed1</name>
</geneLocation>
<evidence type="ECO:0000313" key="3">
    <source>
        <dbReference type="Proteomes" id="UP001479520"/>
    </source>
</evidence>